<dbReference type="InterPro" id="IPR010730">
    <property type="entry name" value="HET"/>
</dbReference>
<dbReference type="PANTHER" id="PTHR33112">
    <property type="entry name" value="DOMAIN PROTEIN, PUTATIVE-RELATED"/>
    <property type="match status" value="1"/>
</dbReference>
<dbReference type="AlphaFoldDB" id="A0A517LL30"/>
<evidence type="ECO:0000259" key="1">
    <source>
        <dbReference type="Pfam" id="PF06985"/>
    </source>
</evidence>
<dbReference type="Proteomes" id="UP000316270">
    <property type="component" value="Chromosome 15"/>
</dbReference>
<dbReference type="STRING" id="50376.A0A517LL30"/>
<evidence type="ECO:0000313" key="2">
    <source>
        <dbReference type="EMBL" id="QDS76341.1"/>
    </source>
</evidence>
<organism evidence="2 3">
    <name type="scientific">Venturia effusa</name>
    <dbReference type="NCBI Taxonomy" id="50376"/>
    <lineage>
        <taxon>Eukaryota</taxon>
        <taxon>Fungi</taxon>
        <taxon>Dikarya</taxon>
        <taxon>Ascomycota</taxon>
        <taxon>Pezizomycotina</taxon>
        <taxon>Dothideomycetes</taxon>
        <taxon>Pleosporomycetidae</taxon>
        <taxon>Venturiales</taxon>
        <taxon>Venturiaceae</taxon>
        <taxon>Venturia</taxon>
    </lineage>
</organism>
<dbReference type="PANTHER" id="PTHR33112:SF10">
    <property type="entry name" value="TOL"/>
    <property type="match status" value="1"/>
</dbReference>
<feature type="domain" description="Heterokaryon incompatibility" evidence="1">
    <location>
        <begin position="188"/>
        <end position="344"/>
    </location>
</feature>
<evidence type="ECO:0000313" key="3">
    <source>
        <dbReference type="Proteomes" id="UP000316270"/>
    </source>
</evidence>
<sequence length="664" mass="75399">MLCDVCLGIFKINPVRCDEVVREGSYDPACYLLPHHFTFQSLQASAATGCTICRRLSHAAISIGIVACQTEVSLTVFVDHVFHKSHNSYFLTFQFKDRADGECEVGKVTYSLEPCVVEPFVFSVPDNSPPSFTGSGESLHTIKFWIKQCLKNDDYCFEDPSGWSPTRLLDVRHETLRLTTSGHSNRRYTTLSHCWGNAQLLKLTKENFDAFQQGLPIASLPKTFQDAIAVTRSLGIDFIWIDSLCIIQNSKEDWQMESAQMGQVYRFSSCNIAATDAHDASEGLFFDRGFESLETFGVHVRWDIKPDVLHGSFAMCPENLVCSMNDRARDRTSPLNNRGWVLQEQLLAPRTVSFGKRQIMWLCRGFEACEAFPLGIPFKDPRPDFDIGSGDSEHFYHEVKQAIHGHTHDAYQNDVDANLWHMWQMIVREYTTRKLSHSTDKLVALNGLTSLVAKKMGYENHAGILFRKDDMHTLHELMWTPLAKARRMSQNCAPSWSWASVDGAVGMLPYAKNRRAASKIEYMRTETAPGITNGQVTGGTLCITGPLTPGIVFDEDTEPHIDAWDDDEDNKFYGRGNAFVRTELQEDRLRDFMRQIFFLPILDCEFNDIVEEKLEEDRNFLGLVLKLRPDAKFERVAHFCVFGVENGVMTLMEEHGTVQTIEIV</sequence>
<reference evidence="2 3" key="1">
    <citation type="submission" date="2019-07" db="EMBL/GenBank/DDBJ databases">
        <title>Finished genome of Venturia effusa.</title>
        <authorList>
            <person name="Young C.A."/>
            <person name="Cox M.P."/>
            <person name="Ganley A.R.D."/>
            <person name="David W.J."/>
        </authorList>
    </citation>
    <scope>NUCLEOTIDE SEQUENCE [LARGE SCALE GENOMIC DNA]</scope>
    <source>
        <strain evidence="3">albino</strain>
    </source>
</reference>
<dbReference type="Pfam" id="PF06985">
    <property type="entry name" value="HET"/>
    <property type="match status" value="1"/>
</dbReference>
<protein>
    <recommendedName>
        <fullName evidence="1">Heterokaryon incompatibility domain-containing protein</fullName>
    </recommendedName>
</protein>
<name>A0A517LL30_9PEZI</name>
<proteinExistence type="predicted"/>
<dbReference type="OrthoDB" id="5362512at2759"/>
<accession>A0A517LL30</accession>
<keyword evidence="3" id="KW-1185">Reference proteome</keyword>
<gene>
    <name evidence="2" type="ORF">FKW77_002801</name>
</gene>
<dbReference type="EMBL" id="CP042199">
    <property type="protein sequence ID" value="QDS76341.1"/>
    <property type="molecule type" value="Genomic_DNA"/>
</dbReference>